<accession>A0A1H0RZX0</accession>
<dbReference type="Pfam" id="PF00535">
    <property type="entry name" value="Glycos_transf_2"/>
    <property type="match status" value="1"/>
</dbReference>
<organism evidence="3 4">
    <name type="scientific">Pseudomonas arsenicoxydans</name>
    <dbReference type="NCBI Taxonomy" id="702115"/>
    <lineage>
        <taxon>Bacteria</taxon>
        <taxon>Pseudomonadati</taxon>
        <taxon>Pseudomonadota</taxon>
        <taxon>Gammaproteobacteria</taxon>
        <taxon>Pseudomonadales</taxon>
        <taxon>Pseudomonadaceae</taxon>
        <taxon>Pseudomonas</taxon>
    </lineage>
</organism>
<evidence type="ECO:0000313" key="3">
    <source>
        <dbReference type="EMBL" id="SDP34869.1"/>
    </source>
</evidence>
<evidence type="ECO:0000256" key="1">
    <source>
        <dbReference type="ARBA" id="ARBA00022519"/>
    </source>
</evidence>
<keyword evidence="3" id="KW-0808">Transferase</keyword>
<proteinExistence type="predicted"/>
<dbReference type="AlphaFoldDB" id="A0A1H0RZX0"/>
<dbReference type="InterPro" id="IPR001173">
    <property type="entry name" value="Glyco_trans_2-like"/>
</dbReference>
<reference evidence="3 4" key="1">
    <citation type="submission" date="2016-10" db="EMBL/GenBank/DDBJ databases">
        <authorList>
            <person name="de Groot N.N."/>
        </authorList>
    </citation>
    <scope>NUCLEOTIDE SEQUENCE [LARGE SCALE GENOMIC DNA]</scope>
    <source>
        <strain evidence="3 4">CECT 7543</strain>
    </source>
</reference>
<feature type="domain" description="Glycosyltransferase 2-like" evidence="2">
    <location>
        <begin position="23"/>
        <end position="167"/>
    </location>
</feature>
<gene>
    <name evidence="3" type="ORF">SAMN04489798_5448</name>
</gene>
<keyword evidence="1" id="KW-0472">Membrane</keyword>
<dbReference type="Proteomes" id="UP000198827">
    <property type="component" value="Chromosome I"/>
</dbReference>
<name>A0A1H0RZX0_9PSED</name>
<dbReference type="InterPro" id="IPR029044">
    <property type="entry name" value="Nucleotide-diphossugar_trans"/>
</dbReference>
<sequence length="307" mass="35031">MHLAFVRFWENTMYSSSVGPLVSVCIPVFNHSDFVAECIESVIAQSYPNIELIIIDDGSTDSSYAIVEHYIDACKSRFRRFKVISRPNIGVSETLNEGLRWAEGKYFCGLASDDVIFPNKTSVLVDYLESSPDTVAAFGSVYLIDEDSKKIGQRTASATYNFKDIFLLRAELPAPAALIRRSELDSVGGFDKNTKVEDWDMWLKLSIGRHTAIAVVSDVLAGYRVHSSNTWKQLDAMHAAKVKIIEQYSEHEYYAQARAVVECARFRDLSITRKKESLKVFFSIARVPRVYKELRFYQGLCYLFFRW</sequence>
<dbReference type="PANTHER" id="PTHR22916">
    <property type="entry name" value="GLYCOSYLTRANSFERASE"/>
    <property type="match status" value="1"/>
</dbReference>
<dbReference type="PANTHER" id="PTHR22916:SF3">
    <property type="entry name" value="UDP-GLCNAC:BETAGAL BETA-1,3-N-ACETYLGLUCOSAMINYLTRANSFERASE-LIKE PROTEIN 1"/>
    <property type="match status" value="1"/>
</dbReference>
<evidence type="ECO:0000313" key="4">
    <source>
        <dbReference type="Proteomes" id="UP000198827"/>
    </source>
</evidence>
<keyword evidence="1" id="KW-1003">Cell membrane</keyword>
<dbReference type="EMBL" id="LT629705">
    <property type="protein sequence ID" value="SDP34869.1"/>
    <property type="molecule type" value="Genomic_DNA"/>
</dbReference>
<evidence type="ECO:0000259" key="2">
    <source>
        <dbReference type="Pfam" id="PF00535"/>
    </source>
</evidence>
<keyword evidence="1" id="KW-0997">Cell inner membrane</keyword>
<dbReference type="GO" id="GO:0016758">
    <property type="term" value="F:hexosyltransferase activity"/>
    <property type="evidence" value="ECO:0007669"/>
    <property type="project" value="UniProtKB-ARBA"/>
</dbReference>
<dbReference type="SUPFAM" id="SSF53448">
    <property type="entry name" value="Nucleotide-diphospho-sugar transferases"/>
    <property type="match status" value="1"/>
</dbReference>
<protein>
    <submittedName>
        <fullName evidence="3">Alpha-1,3-rhamnosyltransferase</fullName>
    </submittedName>
</protein>
<dbReference type="Gene3D" id="3.90.550.10">
    <property type="entry name" value="Spore Coat Polysaccharide Biosynthesis Protein SpsA, Chain A"/>
    <property type="match status" value="1"/>
</dbReference>